<keyword evidence="13" id="KW-0670">Pyruvate</keyword>
<evidence type="ECO:0000256" key="6">
    <source>
        <dbReference type="ARBA" id="ARBA00022679"/>
    </source>
</evidence>
<keyword evidence="10" id="KW-0067">ATP-binding</keyword>
<dbReference type="InterPro" id="IPR040442">
    <property type="entry name" value="Pyrv_kinase-like_dom_sf"/>
</dbReference>
<dbReference type="SUPFAM" id="SSF50800">
    <property type="entry name" value="PK beta-barrel domain-like"/>
    <property type="match status" value="1"/>
</dbReference>
<dbReference type="InterPro" id="IPR015813">
    <property type="entry name" value="Pyrv/PenolPyrv_kinase-like_dom"/>
</dbReference>
<dbReference type="Gene3D" id="2.40.33.10">
    <property type="entry name" value="PK beta-barrel domain-like"/>
    <property type="match status" value="1"/>
</dbReference>
<keyword evidence="7" id="KW-0479">Metal-binding</keyword>
<gene>
    <name evidence="18" type="ORF">BDA96_05G104900</name>
</gene>
<evidence type="ECO:0000256" key="5">
    <source>
        <dbReference type="ARBA" id="ARBA00022531"/>
    </source>
</evidence>
<dbReference type="InterPro" id="IPR015806">
    <property type="entry name" value="Pyrv_Knase_insert_dom_sf"/>
</dbReference>
<evidence type="ECO:0000313" key="19">
    <source>
        <dbReference type="Proteomes" id="UP000807115"/>
    </source>
</evidence>
<sequence>MQGASHMLLEEPVRLASVLSPAKPKVFPSLTKIVGTLGPKSHSVEVIQECLTAGMSVARFDFSGMDAAYHQETLDNLRKAAQNAKKLCPVMLDTLGPEIQVQNSTGEPIELKAGNHVIITPDISKAPSAEILPIKFGDLAKVVKKGDTLFMGQYLFTGSETTSVWLEVVETSGENVNCLVKNAATLAGPIFTLHVSQVHISLPTLSEYDKHVISTWGSCNSVDIISLSHTRCAEDVRELRAFLQSHALPDTQIYAKIENSEGLDHFDDILKEADGIIISRGDLGIDLPPENVFMFQKKAIHKCNLEGKPVIITRVVDSMIDNLRPTRAEATDVANAVLDGTDGILLGAETFRGLYPVDAVSTVGRICAEAETVYNQPLQFKKVMWHVGDPMPHEESVASAAVGSAIKVKAAAIVVFTFSGRAARLISKYRPTMPVLAVIFPREGSDPSKWRSYGTTQARQCFAVRGVYPLMGSTDEAETGGLTKEEYGIKLAVSYGRSVGIVKPFDRLIIFEKIGDSSVVKIIECEG</sequence>
<proteinExistence type="inferred from homology"/>
<dbReference type="InterPro" id="IPR011037">
    <property type="entry name" value="Pyrv_Knase-like_insert_dom_sf"/>
</dbReference>
<feature type="domain" description="Pyruvate kinase C-terminal" evidence="17">
    <location>
        <begin position="395"/>
        <end position="514"/>
    </location>
</feature>
<dbReference type="Gene3D" id="3.20.20.60">
    <property type="entry name" value="Phosphoenolpyruvate-binding domains"/>
    <property type="match status" value="1"/>
</dbReference>
<dbReference type="InterPro" id="IPR015793">
    <property type="entry name" value="Pyrv_Knase_brl"/>
</dbReference>
<evidence type="ECO:0000259" key="17">
    <source>
        <dbReference type="Pfam" id="PF02887"/>
    </source>
</evidence>
<comment type="caution">
    <text evidence="18">The sequence shown here is derived from an EMBL/GenBank/DDBJ whole genome shotgun (WGS) entry which is preliminary data.</text>
</comment>
<dbReference type="OMA" id="AEACVWT"/>
<dbReference type="Gene3D" id="3.40.1380.20">
    <property type="entry name" value="Pyruvate kinase, C-terminal domain"/>
    <property type="match status" value="1"/>
</dbReference>
<dbReference type="OrthoDB" id="108365at2759"/>
<protein>
    <recommendedName>
        <fullName evidence="4 15">Pyruvate kinase</fullName>
        <ecNumber evidence="4 15">2.7.1.40</ecNumber>
    </recommendedName>
</protein>
<evidence type="ECO:0000313" key="18">
    <source>
        <dbReference type="EMBL" id="KAG0529514.1"/>
    </source>
</evidence>
<accession>A0A921QWK8</accession>
<evidence type="ECO:0000256" key="14">
    <source>
        <dbReference type="ARBA" id="ARBA00048152"/>
    </source>
</evidence>
<evidence type="ECO:0000256" key="1">
    <source>
        <dbReference type="ARBA" id="ARBA00001958"/>
    </source>
</evidence>
<dbReference type="InterPro" id="IPR015795">
    <property type="entry name" value="Pyrv_Knase_C"/>
</dbReference>
<comment type="pathway">
    <text evidence="2 15">Carbohydrate degradation; glycolysis; pyruvate from D-glyceraldehyde 3-phosphate: step 5/5.</text>
</comment>
<keyword evidence="9 15" id="KW-0418">Kinase</keyword>
<keyword evidence="6 15" id="KW-0808">Transferase</keyword>
<comment type="catalytic activity">
    <reaction evidence="14 15">
        <text>pyruvate + ATP = phosphoenolpyruvate + ADP + H(+)</text>
        <dbReference type="Rhea" id="RHEA:18157"/>
        <dbReference type="ChEBI" id="CHEBI:15361"/>
        <dbReference type="ChEBI" id="CHEBI:15378"/>
        <dbReference type="ChEBI" id="CHEBI:30616"/>
        <dbReference type="ChEBI" id="CHEBI:58702"/>
        <dbReference type="ChEBI" id="CHEBI:456216"/>
        <dbReference type="EC" id="2.7.1.40"/>
    </reaction>
</comment>
<evidence type="ECO:0000256" key="10">
    <source>
        <dbReference type="ARBA" id="ARBA00022840"/>
    </source>
</evidence>
<evidence type="ECO:0000256" key="4">
    <source>
        <dbReference type="ARBA" id="ARBA00012142"/>
    </source>
</evidence>
<dbReference type="GO" id="GO:0004743">
    <property type="term" value="F:pyruvate kinase activity"/>
    <property type="evidence" value="ECO:0007669"/>
    <property type="project" value="UniProtKB-EC"/>
</dbReference>
<dbReference type="InterPro" id="IPR001697">
    <property type="entry name" value="Pyr_Knase"/>
</dbReference>
<evidence type="ECO:0000256" key="9">
    <source>
        <dbReference type="ARBA" id="ARBA00022777"/>
    </source>
</evidence>
<evidence type="ECO:0000256" key="8">
    <source>
        <dbReference type="ARBA" id="ARBA00022741"/>
    </source>
</evidence>
<dbReference type="Pfam" id="PF02887">
    <property type="entry name" value="PK_C"/>
    <property type="match status" value="1"/>
</dbReference>
<dbReference type="GO" id="GO:0016301">
    <property type="term" value="F:kinase activity"/>
    <property type="evidence" value="ECO:0007669"/>
    <property type="project" value="UniProtKB-KW"/>
</dbReference>
<dbReference type="AlphaFoldDB" id="A0A921QWK8"/>
<dbReference type="GO" id="GO:0015979">
    <property type="term" value="P:photosynthesis"/>
    <property type="evidence" value="ECO:0007669"/>
    <property type="project" value="UniProtKB-KW"/>
</dbReference>
<dbReference type="SUPFAM" id="SSF51621">
    <property type="entry name" value="Phosphoenolpyruvate/pyruvate domain"/>
    <property type="match status" value="1"/>
</dbReference>
<reference evidence="18" key="2">
    <citation type="submission" date="2020-10" db="EMBL/GenBank/DDBJ databases">
        <authorList>
            <person name="Cooper E.A."/>
            <person name="Brenton Z.W."/>
            <person name="Flinn B.S."/>
            <person name="Jenkins J."/>
            <person name="Shu S."/>
            <person name="Flowers D."/>
            <person name="Luo F."/>
            <person name="Wang Y."/>
            <person name="Xia P."/>
            <person name="Barry K."/>
            <person name="Daum C."/>
            <person name="Lipzen A."/>
            <person name="Yoshinaga Y."/>
            <person name="Schmutz J."/>
            <person name="Saski C."/>
            <person name="Vermerris W."/>
            <person name="Kresovich S."/>
        </authorList>
    </citation>
    <scope>NUCLEOTIDE SEQUENCE</scope>
</reference>
<comment type="cofactor">
    <cofactor evidence="1">
        <name>K(+)</name>
        <dbReference type="ChEBI" id="CHEBI:29103"/>
    </cofactor>
</comment>
<evidence type="ECO:0000256" key="12">
    <source>
        <dbReference type="ARBA" id="ARBA00023152"/>
    </source>
</evidence>
<dbReference type="EC" id="2.7.1.40" evidence="4 15"/>
<dbReference type="Proteomes" id="UP000807115">
    <property type="component" value="Chromosome 5"/>
</dbReference>
<keyword evidence="8" id="KW-0547">Nucleotide-binding</keyword>
<evidence type="ECO:0000256" key="13">
    <source>
        <dbReference type="ARBA" id="ARBA00023317"/>
    </source>
</evidence>
<dbReference type="Gramene" id="EES09641">
    <property type="protein sequence ID" value="EES09641"/>
    <property type="gene ID" value="SORBI_3005G101400"/>
</dbReference>
<dbReference type="KEGG" id="sbi:8071699"/>
<dbReference type="GO" id="GO:0005524">
    <property type="term" value="F:ATP binding"/>
    <property type="evidence" value="ECO:0007669"/>
    <property type="project" value="UniProtKB-KW"/>
</dbReference>
<dbReference type="GO" id="GO:0030955">
    <property type="term" value="F:potassium ion binding"/>
    <property type="evidence" value="ECO:0007669"/>
    <property type="project" value="InterPro"/>
</dbReference>
<comment type="similarity">
    <text evidence="3 15">Belongs to the pyruvate kinase family.</text>
</comment>
<evidence type="ECO:0000256" key="11">
    <source>
        <dbReference type="ARBA" id="ARBA00022842"/>
    </source>
</evidence>
<dbReference type="NCBIfam" id="TIGR01064">
    <property type="entry name" value="pyruv_kin"/>
    <property type="match status" value="1"/>
</dbReference>
<reference evidence="18" key="1">
    <citation type="journal article" date="2019" name="BMC Genomics">
        <title>A new reference genome for Sorghum bicolor reveals high levels of sequence similarity between sweet and grain genotypes: implications for the genetics of sugar metabolism.</title>
        <authorList>
            <person name="Cooper E.A."/>
            <person name="Brenton Z.W."/>
            <person name="Flinn B.S."/>
            <person name="Jenkins J."/>
            <person name="Shu S."/>
            <person name="Flowers D."/>
            <person name="Luo F."/>
            <person name="Wang Y."/>
            <person name="Xia P."/>
            <person name="Barry K."/>
            <person name="Daum C."/>
            <person name="Lipzen A."/>
            <person name="Yoshinaga Y."/>
            <person name="Schmutz J."/>
            <person name="Saski C."/>
            <person name="Vermerris W."/>
            <person name="Kresovich S."/>
        </authorList>
    </citation>
    <scope>NUCLEOTIDE SEQUENCE</scope>
</reference>
<dbReference type="FunFam" id="2.40.33.10:FF:000004">
    <property type="entry name" value="Pyruvate kinase"/>
    <property type="match status" value="1"/>
</dbReference>
<keyword evidence="12 15" id="KW-0324">Glycolysis</keyword>
<evidence type="ECO:0000256" key="7">
    <source>
        <dbReference type="ARBA" id="ARBA00022723"/>
    </source>
</evidence>
<dbReference type="EMBL" id="CM027684">
    <property type="protein sequence ID" value="KAG0529514.1"/>
    <property type="molecule type" value="Genomic_DNA"/>
</dbReference>
<keyword evidence="11 15" id="KW-0460">Magnesium</keyword>
<dbReference type="GO" id="GO:0000287">
    <property type="term" value="F:magnesium ion binding"/>
    <property type="evidence" value="ECO:0007669"/>
    <property type="project" value="InterPro"/>
</dbReference>
<evidence type="ECO:0000256" key="2">
    <source>
        <dbReference type="ARBA" id="ARBA00004997"/>
    </source>
</evidence>
<dbReference type="InterPro" id="IPR036918">
    <property type="entry name" value="Pyrv_Knase_C_sf"/>
</dbReference>
<evidence type="ECO:0000256" key="15">
    <source>
        <dbReference type="RuleBase" id="RU000504"/>
    </source>
</evidence>
<feature type="domain" description="Pyruvate kinase barrel" evidence="16">
    <location>
        <begin position="31"/>
        <end position="360"/>
    </location>
</feature>
<evidence type="ECO:0000259" key="16">
    <source>
        <dbReference type="Pfam" id="PF00224"/>
    </source>
</evidence>
<keyword evidence="5" id="KW-0602">Photosynthesis</keyword>
<dbReference type="SUPFAM" id="SSF52935">
    <property type="entry name" value="PK C-terminal domain-like"/>
    <property type="match status" value="1"/>
</dbReference>
<dbReference type="Pfam" id="PF00224">
    <property type="entry name" value="PK"/>
    <property type="match status" value="1"/>
</dbReference>
<dbReference type="PRINTS" id="PR01050">
    <property type="entry name" value="PYRUVTKNASE"/>
</dbReference>
<organism evidence="18 19">
    <name type="scientific">Sorghum bicolor</name>
    <name type="common">Sorghum</name>
    <name type="synonym">Sorghum vulgare</name>
    <dbReference type="NCBI Taxonomy" id="4558"/>
    <lineage>
        <taxon>Eukaryota</taxon>
        <taxon>Viridiplantae</taxon>
        <taxon>Streptophyta</taxon>
        <taxon>Embryophyta</taxon>
        <taxon>Tracheophyta</taxon>
        <taxon>Spermatophyta</taxon>
        <taxon>Magnoliopsida</taxon>
        <taxon>Liliopsida</taxon>
        <taxon>Poales</taxon>
        <taxon>Poaceae</taxon>
        <taxon>PACMAD clade</taxon>
        <taxon>Panicoideae</taxon>
        <taxon>Andropogonodae</taxon>
        <taxon>Andropogoneae</taxon>
        <taxon>Sorghinae</taxon>
        <taxon>Sorghum</taxon>
    </lineage>
</organism>
<evidence type="ECO:0000256" key="3">
    <source>
        <dbReference type="ARBA" id="ARBA00008663"/>
    </source>
</evidence>
<name>A0A921QWK8_SORBI</name>
<dbReference type="PANTHER" id="PTHR11817">
    <property type="entry name" value="PYRUVATE KINASE"/>
    <property type="match status" value="1"/>
</dbReference>